<dbReference type="Gene3D" id="3.60.21.10">
    <property type="match status" value="1"/>
</dbReference>
<evidence type="ECO:0000313" key="4">
    <source>
        <dbReference type="Proteomes" id="UP000318937"/>
    </source>
</evidence>
<dbReference type="SUPFAM" id="SSF56300">
    <property type="entry name" value="Metallo-dependent phosphatases"/>
    <property type="match status" value="1"/>
</dbReference>
<dbReference type="OrthoDB" id="9810906at2"/>
<sequence>MKVFISLLVILISVLLYFNLQIKEPFQEKFHGKQYSTFHIDYREETIKIGMIGDILLHFPLYHYKSFLPSFEPIKEELESLDILLANQESIPAGVEFGLSGYPDFASPTHIIDDLKKVGVDMISMANNHTLDQEEAGVLAAINHMKNVDMPYIGAYESLEDLQTDRILQVDTISFGFLSYTYGTNGHETPSGKDYLVNRIDVERITKDIGALKQKVDFIVVSMHWGTEYELEPNGEQKNLANAIADAGANIIFGHHPHVIQPYEMLTTSSGHQTHVFYSLGNFFSAQKTENTNIGGIAKLEILKKTINGKQVLSIENPSFISTAVLRGEPFTVHPLIPVENQIGRTDKSVQRHVFGE</sequence>
<comment type="similarity">
    <text evidence="1">Belongs to the CapA family.</text>
</comment>
<evidence type="ECO:0000313" key="3">
    <source>
        <dbReference type="EMBL" id="TQR10338.1"/>
    </source>
</evidence>
<feature type="domain" description="Capsule synthesis protein CapA" evidence="2">
    <location>
        <begin position="48"/>
        <end position="287"/>
    </location>
</feature>
<reference evidence="3 4" key="1">
    <citation type="submission" date="2019-05" db="EMBL/GenBank/DDBJ databases">
        <title>Psychrobacillus vulpis sp. nov., a new species isolated from feces of a red fox that inhabits in The Tablas de Daimiel Natural Park, Albacete, Spain.</title>
        <authorList>
            <person name="Rodriguez M."/>
            <person name="Reina J.C."/>
            <person name="Bejar V."/>
            <person name="Llamas I."/>
        </authorList>
    </citation>
    <scope>NUCLEOTIDE SEQUENCE [LARGE SCALE GENOMIC DNA]</scope>
    <source>
        <strain evidence="3 4">NHI-2</strain>
    </source>
</reference>
<dbReference type="EMBL" id="VDGG01000035">
    <property type="protein sequence ID" value="TQR10338.1"/>
    <property type="molecule type" value="Genomic_DNA"/>
</dbReference>
<evidence type="ECO:0000256" key="1">
    <source>
        <dbReference type="ARBA" id="ARBA00005662"/>
    </source>
</evidence>
<dbReference type="PANTHER" id="PTHR33393">
    <property type="entry name" value="POLYGLUTAMINE SYNTHESIS ACCESSORY PROTEIN RV0574C-RELATED"/>
    <property type="match status" value="1"/>
</dbReference>
<dbReference type="RefSeq" id="WP_142608218.1">
    <property type="nucleotide sequence ID" value="NZ_VDGG01000035.1"/>
</dbReference>
<dbReference type="InterPro" id="IPR029052">
    <property type="entry name" value="Metallo-depent_PP-like"/>
</dbReference>
<dbReference type="AlphaFoldDB" id="A0A544SYR2"/>
<evidence type="ECO:0000259" key="2">
    <source>
        <dbReference type="SMART" id="SM00854"/>
    </source>
</evidence>
<organism evidence="3 4">
    <name type="scientific">Psychrobacillus soli</name>
    <dbReference type="NCBI Taxonomy" id="1543965"/>
    <lineage>
        <taxon>Bacteria</taxon>
        <taxon>Bacillati</taxon>
        <taxon>Bacillota</taxon>
        <taxon>Bacilli</taxon>
        <taxon>Bacillales</taxon>
        <taxon>Bacillaceae</taxon>
        <taxon>Psychrobacillus</taxon>
    </lineage>
</organism>
<dbReference type="Pfam" id="PF09587">
    <property type="entry name" value="PGA_cap"/>
    <property type="match status" value="1"/>
</dbReference>
<comment type="caution">
    <text evidence="3">The sequence shown here is derived from an EMBL/GenBank/DDBJ whole genome shotgun (WGS) entry which is preliminary data.</text>
</comment>
<accession>A0A544SYR2</accession>
<dbReference type="SMART" id="SM00854">
    <property type="entry name" value="PGA_cap"/>
    <property type="match status" value="1"/>
</dbReference>
<gene>
    <name evidence="3" type="ORF">FG383_15070</name>
</gene>
<dbReference type="InterPro" id="IPR052169">
    <property type="entry name" value="CW_Biosynth-Accessory"/>
</dbReference>
<keyword evidence="4" id="KW-1185">Reference proteome</keyword>
<dbReference type="PANTHER" id="PTHR33393:SF12">
    <property type="entry name" value="CAPSULE BIOSYNTHESIS PROTEIN CAPA"/>
    <property type="match status" value="1"/>
</dbReference>
<proteinExistence type="inferred from homology"/>
<protein>
    <submittedName>
        <fullName evidence="3">CapA family protein</fullName>
    </submittedName>
</protein>
<dbReference type="CDD" id="cd07381">
    <property type="entry name" value="MPP_CapA"/>
    <property type="match status" value="1"/>
</dbReference>
<dbReference type="Proteomes" id="UP000318937">
    <property type="component" value="Unassembled WGS sequence"/>
</dbReference>
<dbReference type="InterPro" id="IPR019079">
    <property type="entry name" value="Capsule_synth_CapA"/>
</dbReference>
<name>A0A544SYR2_9BACI</name>